<reference evidence="10 11" key="1">
    <citation type="journal article" date="2011" name="Proc. Natl. Acad. Sci. U.S.A.">
        <title>Comparative genomics of xylose-fermenting fungi for enhanced biofuel production.</title>
        <authorList>
            <person name="Wohlbach D.J."/>
            <person name="Kuo A."/>
            <person name="Sato T.K."/>
            <person name="Potts K.M."/>
            <person name="Salamov A.A."/>
            <person name="LaButti K.M."/>
            <person name="Sun H."/>
            <person name="Clum A."/>
            <person name="Pangilinan J.L."/>
            <person name="Lindquist E.A."/>
            <person name="Lucas S."/>
            <person name="Lapidus A."/>
            <person name="Jin M."/>
            <person name="Gunawan C."/>
            <person name="Balan V."/>
            <person name="Dale B.E."/>
            <person name="Jeffries T.W."/>
            <person name="Zinkel R."/>
            <person name="Barry K.W."/>
            <person name="Grigoriev I.V."/>
            <person name="Gasch A.P."/>
        </authorList>
    </citation>
    <scope>NUCLEOTIDE SEQUENCE [LARGE SCALE GENOMIC DNA]</scope>
    <source>
        <strain evidence="11">NRRL Y-27907 / 11-Y1</strain>
    </source>
</reference>
<dbReference type="PROSITE" id="PS51194">
    <property type="entry name" value="HELICASE_CTER"/>
    <property type="match status" value="1"/>
</dbReference>
<keyword evidence="2 6" id="KW-0378">Hydrolase</keyword>
<dbReference type="GO" id="GO:0016787">
    <property type="term" value="F:hydrolase activity"/>
    <property type="evidence" value="ECO:0007669"/>
    <property type="project" value="UniProtKB-KW"/>
</dbReference>
<dbReference type="Pfam" id="PF00270">
    <property type="entry name" value="DEAD"/>
    <property type="match status" value="1"/>
</dbReference>
<dbReference type="Gene3D" id="3.40.50.300">
    <property type="entry name" value="P-loop containing nucleotide triphosphate hydrolases"/>
    <property type="match status" value="2"/>
</dbReference>
<dbReference type="GO" id="GO:1902775">
    <property type="term" value="P:mitochondrial large ribosomal subunit assembly"/>
    <property type="evidence" value="ECO:0007669"/>
    <property type="project" value="EnsemblFungi"/>
</dbReference>
<comment type="similarity">
    <text evidence="6">Belongs to the DEAD box helicase family.</text>
</comment>
<gene>
    <name evidence="10" type="ORF">SPAPADRAFT_63289</name>
</gene>
<dbReference type="PANTHER" id="PTHR24031">
    <property type="entry name" value="RNA HELICASE"/>
    <property type="match status" value="1"/>
</dbReference>
<dbReference type="GO" id="GO:0016070">
    <property type="term" value="P:RNA metabolic process"/>
    <property type="evidence" value="ECO:0007669"/>
    <property type="project" value="EnsemblFungi"/>
</dbReference>
<dbReference type="EMBL" id="GL996505">
    <property type="protein sequence ID" value="EGW30456.1"/>
    <property type="molecule type" value="Genomic_DNA"/>
</dbReference>
<feature type="region of interest" description="Disordered" evidence="7">
    <location>
        <begin position="31"/>
        <end position="50"/>
    </location>
</feature>
<dbReference type="CDD" id="cd18787">
    <property type="entry name" value="SF2_C_DEAD"/>
    <property type="match status" value="1"/>
</dbReference>
<dbReference type="HOGENOM" id="CLU_003041_18_0_1"/>
<dbReference type="RefSeq" id="XP_007377427.1">
    <property type="nucleotide sequence ID" value="XM_007377365.1"/>
</dbReference>
<comment type="function">
    <text evidence="6">RNA helicase.</text>
</comment>
<dbReference type="eggNOG" id="KOG0335">
    <property type="taxonomic scope" value="Eukaryota"/>
</dbReference>
<dbReference type="GeneID" id="18874683"/>
<sequence>MISILKQCQSIRYSQVSPVLSLAKRFASKRPAHKKYSRPKAVSKSAVDKNDDAQKKAESIFSFGKFSQLHTPSLKERESASQAIAKIHEFDQLRIFPSVRKAMLEEIKSQYNMKGKTESDLHLEPTPVQISAIRKVNQSRDIKLPENFEELSEGERIALTISQENQANRLKVFTIAAETGSGKTWAYLASVLSKLKEDDMNVWQESPAKYQQSKDHAIIRSVILVPTHQLVEQVYDTLARATTIKLDHSKNVHPQFKPFLELDENKTLGLSVMKWSQGDPPTTLFDRCEQGRLDVLVTTPAKISSLSNLRNFTRPLKYFNSVRYCVIDEADTLFDQSFIADTSFVLKHMPRLVDLILVSATIPKEFQKILKAKFPDQKSLINVQTPQLHKIPRRIKVFTLDAELPPYNGSKTRCLAQALYAIAKDGTDPGYVKRIVIFVNKRDEVKPLVKSMTEKFHHKPHDFYGITQDLSKEERDKLLKPFLQPAGLIEDDEHKSKYKVLVCTDALARGVNFIGVKNVVMIDLPHNSVDLVHRIGRTGRMKQNGRVFVIVDRKTRKSWIKGLGNAITKGATIG</sequence>
<feature type="domain" description="Helicase ATP-binding" evidence="8">
    <location>
        <begin position="164"/>
        <end position="380"/>
    </location>
</feature>
<dbReference type="GO" id="GO:1990400">
    <property type="term" value="F:mitochondrial ribosomal large subunit rRNA binding"/>
    <property type="evidence" value="ECO:0007669"/>
    <property type="project" value="EnsemblFungi"/>
</dbReference>
<dbReference type="Pfam" id="PF00271">
    <property type="entry name" value="Helicase_C"/>
    <property type="match status" value="1"/>
</dbReference>
<feature type="domain" description="Helicase C-terminal" evidence="9">
    <location>
        <begin position="414"/>
        <end position="574"/>
    </location>
</feature>
<dbReference type="Proteomes" id="UP000000709">
    <property type="component" value="Unassembled WGS sequence"/>
</dbReference>
<evidence type="ECO:0000256" key="4">
    <source>
        <dbReference type="ARBA" id="ARBA00022840"/>
    </source>
</evidence>
<evidence type="ECO:0000313" key="10">
    <source>
        <dbReference type="EMBL" id="EGW30456.1"/>
    </source>
</evidence>
<protein>
    <recommendedName>
        <fullName evidence="6">ATP-dependent RNA helicase</fullName>
        <ecNumber evidence="6">3.6.4.13</ecNumber>
    </recommendedName>
</protein>
<evidence type="ECO:0000313" key="11">
    <source>
        <dbReference type="Proteomes" id="UP000000709"/>
    </source>
</evidence>
<dbReference type="OMA" id="HSTIDFI"/>
<dbReference type="SMART" id="SM00487">
    <property type="entry name" value="DEXDc"/>
    <property type="match status" value="1"/>
</dbReference>
<dbReference type="OrthoDB" id="10256233at2759"/>
<keyword evidence="3 6" id="KW-0347">Helicase</keyword>
<dbReference type="InterPro" id="IPR001650">
    <property type="entry name" value="Helicase_C-like"/>
</dbReference>
<dbReference type="FunCoup" id="G3AU80">
    <property type="interactions" value="142"/>
</dbReference>
<dbReference type="SMART" id="SM00490">
    <property type="entry name" value="HELICc"/>
    <property type="match status" value="1"/>
</dbReference>
<evidence type="ECO:0000256" key="3">
    <source>
        <dbReference type="ARBA" id="ARBA00022806"/>
    </source>
</evidence>
<dbReference type="SUPFAM" id="SSF52540">
    <property type="entry name" value="P-loop containing nucleoside triphosphate hydrolases"/>
    <property type="match status" value="1"/>
</dbReference>
<dbReference type="InterPro" id="IPR027417">
    <property type="entry name" value="P-loop_NTPase"/>
</dbReference>
<dbReference type="InParanoid" id="G3AU80"/>
<evidence type="ECO:0000256" key="5">
    <source>
        <dbReference type="ARBA" id="ARBA00022884"/>
    </source>
</evidence>
<dbReference type="AlphaFoldDB" id="G3AU80"/>
<keyword evidence="4 6" id="KW-0067">ATP-binding</keyword>
<dbReference type="KEGG" id="spaa:SPAPADRAFT_63289"/>
<dbReference type="InterPro" id="IPR014001">
    <property type="entry name" value="Helicase_ATP-bd"/>
</dbReference>
<dbReference type="STRING" id="619300.G3AU80"/>
<dbReference type="GO" id="GO:0003724">
    <property type="term" value="F:RNA helicase activity"/>
    <property type="evidence" value="ECO:0007669"/>
    <property type="project" value="UniProtKB-EC"/>
</dbReference>
<evidence type="ECO:0000259" key="9">
    <source>
        <dbReference type="PROSITE" id="PS51194"/>
    </source>
</evidence>
<accession>G3AU80</accession>
<keyword evidence="11" id="KW-1185">Reference proteome</keyword>
<keyword evidence="1 6" id="KW-0547">Nucleotide-binding</keyword>
<keyword evidence="5 6" id="KW-0694">RNA-binding</keyword>
<evidence type="ECO:0000259" key="8">
    <source>
        <dbReference type="PROSITE" id="PS51192"/>
    </source>
</evidence>
<dbReference type="PROSITE" id="PS51192">
    <property type="entry name" value="HELICASE_ATP_BIND_1"/>
    <property type="match status" value="1"/>
</dbReference>
<organism evidence="11">
    <name type="scientific">Spathaspora passalidarum (strain NRRL Y-27907 / 11-Y1)</name>
    <dbReference type="NCBI Taxonomy" id="619300"/>
    <lineage>
        <taxon>Eukaryota</taxon>
        <taxon>Fungi</taxon>
        <taxon>Dikarya</taxon>
        <taxon>Ascomycota</taxon>
        <taxon>Saccharomycotina</taxon>
        <taxon>Pichiomycetes</taxon>
        <taxon>Debaryomycetaceae</taxon>
        <taxon>Spathaspora</taxon>
    </lineage>
</organism>
<proteinExistence type="inferred from homology"/>
<dbReference type="GO" id="GO:0005759">
    <property type="term" value="C:mitochondrial matrix"/>
    <property type="evidence" value="ECO:0007669"/>
    <property type="project" value="EnsemblFungi"/>
</dbReference>
<evidence type="ECO:0000256" key="7">
    <source>
        <dbReference type="SAM" id="MobiDB-lite"/>
    </source>
</evidence>
<dbReference type="GO" id="GO:0005524">
    <property type="term" value="F:ATP binding"/>
    <property type="evidence" value="ECO:0007669"/>
    <property type="project" value="UniProtKB-UniRule"/>
</dbReference>
<evidence type="ECO:0000256" key="6">
    <source>
        <dbReference type="RuleBase" id="RU365068"/>
    </source>
</evidence>
<dbReference type="EC" id="3.6.4.13" evidence="6"/>
<evidence type="ECO:0000256" key="1">
    <source>
        <dbReference type="ARBA" id="ARBA00022741"/>
    </source>
</evidence>
<comment type="catalytic activity">
    <reaction evidence="6">
        <text>ATP + H2O = ADP + phosphate + H(+)</text>
        <dbReference type="Rhea" id="RHEA:13065"/>
        <dbReference type="ChEBI" id="CHEBI:15377"/>
        <dbReference type="ChEBI" id="CHEBI:15378"/>
        <dbReference type="ChEBI" id="CHEBI:30616"/>
        <dbReference type="ChEBI" id="CHEBI:43474"/>
        <dbReference type="ChEBI" id="CHEBI:456216"/>
        <dbReference type="EC" id="3.6.4.13"/>
    </reaction>
</comment>
<dbReference type="InterPro" id="IPR011545">
    <property type="entry name" value="DEAD/DEAH_box_helicase_dom"/>
</dbReference>
<comment type="domain">
    <text evidence="6">The Q motif is unique to and characteristic of the DEAD box family of RNA helicases and controls ATP binding and hydrolysis.</text>
</comment>
<name>G3AU80_SPAPN</name>
<evidence type="ECO:0000256" key="2">
    <source>
        <dbReference type="ARBA" id="ARBA00022801"/>
    </source>
</evidence>